<evidence type="ECO:0000256" key="1">
    <source>
        <dbReference type="ARBA" id="ARBA00004651"/>
    </source>
</evidence>
<evidence type="ECO:0000256" key="11">
    <source>
        <dbReference type="SAM" id="Phobius"/>
    </source>
</evidence>
<keyword evidence="5" id="KW-0808">Transferase</keyword>
<dbReference type="GO" id="GO:0004100">
    <property type="term" value="F:chitin synthase activity"/>
    <property type="evidence" value="ECO:0007669"/>
    <property type="project" value="UniProtKB-EC"/>
</dbReference>
<feature type="region of interest" description="Disordered" evidence="10">
    <location>
        <begin position="292"/>
        <end position="318"/>
    </location>
</feature>
<keyword evidence="4" id="KW-0328">Glycosyltransferase</keyword>
<evidence type="ECO:0000256" key="7">
    <source>
        <dbReference type="ARBA" id="ARBA00022989"/>
    </source>
</evidence>
<dbReference type="Pfam" id="PF08407">
    <property type="entry name" value="Chitin_synth_1N"/>
    <property type="match status" value="1"/>
</dbReference>
<feature type="transmembrane region" description="Helical" evidence="11">
    <location>
        <begin position="859"/>
        <end position="882"/>
    </location>
</feature>
<reference evidence="13 14" key="1">
    <citation type="journal article" date="2008" name="PLoS Genet.">
        <title>Genomic islands in the pathogenic filamentous fungus Aspergillus fumigatus.</title>
        <authorList>
            <person name="Fedorova N.D."/>
            <person name="Khaldi N."/>
            <person name="Joardar V.S."/>
            <person name="Maiti R."/>
            <person name="Amedeo P."/>
            <person name="Anderson M.J."/>
            <person name="Crabtree J."/>
            <person name="Silva J.C."/>
            <person name="Badger J.H."/>
            <person name="Albarraq A."/>
            <person name="Angiuoli S."/>
            <person name="Bussey H."/>
            <person name="Bowyer P."/>
            <person name="Cotty P.J."/>
            <person name="Dyer P.S."/>
            <person name="Egan A."/>
            <person name="Galens K."/>
            <person name="Fraser-Liggett C.M."/>
            <person name="Haas B.J."/>
            <person name="Inman J.M."/>
            <person name="Kent R."/>
            <person name="Lemieux S."/>
            <person name="Malavazi I."/>
            <person name="Orvis J."/>
            <person name="Roemer T."/>
            <person name="Ronning C.M."/>
            <person name="Sundaram J.P."/>
            <person name="Sutton G."/>
            <person name="Turner G."/>
            <person name="Venter J.C."/>
            <person name="White O.R."/>
            <person name="Whitty B.R."/>
            <person name="Youngman P."/>
            <person name="Wolfe K.H."/>
            <person name="Goldman G.H."/>
            <person name="Wortman J.R."/>
            <person name="Jiang B."/>
            <person name="Denning D.W."/>
            <person name="Nierman W.C."/>
        </authorList>
    </citation>
    <scope>NUCLEOTIDE SEQUENCE [LARGE SCALE GENOMIC DNA]</scope>
    <source>
        <strain evidence="14">ATCC 1007 / CBS 513.65 / DSM 816 / NCTC 3887 / NRRL 1</strain>
    </source>
</reference>
<feature type="transmembrane region" description="Helical" evidence="11">
    <location>
        <begin position="745"/>
        <end position="769"/>
    </location>
</feature>
<feature type="transmembrane region" description="Helical" evidence="11">
    <location>
        <begin position="1019"/>
        <end position="1048"/>
    </location>
</feature>
<dbReference type="GO" id="GO:1902404">
    <property type="term" value="P:mitotic actomyosin contractile ring contraction"/>
    <property type="evidence" value="ECO:0007669"/>
    <property type="project" value="EnsemblFungi"/>
</dbReference>
<feature type="domain" description="Chitin synthase N-terminal" evidence="12">
    <location>
        <begin position="323"/>
        <end position="390"/>
    </location>
</feature>
<dbReference type="HOGENOM" id="CLU_004760_1_1_1"/>
<dbReference type="KEGG" id="act:ACLA_054220"/>
<keyword evidence="7 11" id="KW-1133">Transmembrane helix</keyword>
<dbReference type="RefSeq" id="XP_001274801.1">
    <property type="nucleotide sequence ID" value="XM_001274800.1"/>
</dbReference>
<keyword evidence="14" id="KW-1185">Reference proteome</keyword>
<keyword evidence="8 11" id="KW-0472">Membrane</keyword>
<evidence type="ECO:0000313" key="13">
    <source>
        <dbReference type="EMBL" id="EAW13375.1"/>
    </source>
</evidence>
<dbReference type="PANTHER" id="PTHR22914">
    <property type="entry name" value="CHITIN SYNTHASE"/>
    <property type="match status" value="1"/>
</dbReference>
<proteinExistence type="inferred from homology"/>
<dbReference type="EMBL" id="DS027048">
    <property type="protein sequence ID" value="EAW13375.1"/>
    <property type="molecule type" value="Genomic_DNA"/>
</dbReference>
<dbReference type="Pfam" id="PF01644">
    <property type="entry name" value="Chitin_synth_1"/>
    <property type="match status" value="1"/>
</dbReference>
<evidence type="ECO:0000256" key="3">
    <source>
        <dbReference type="ARBA" id="ARBA00022475"/>
    </source>
</evidence>
<dbReference type="GO" id="GO:0006031">
    <property type="term" value="P:chitin biosynthetic process"/>
    <property type="evidence" value="ECO:0007669"/>
    <property type="project" value="EnsemblFungi"/>
</dbReference>
<dbReference type="EC" id="2.4.1.16" evidence="2"/>
<evidence type="ECO:0000256" key="2">
    <source>
        <dbReference type="ARBA" id="ARBA00012543"/>
    </source>
</evidence>
<feature type="transmembrane region" description="Helical" evidence="11">
    <location>
        <begin position="815"/>
        <end position="839"/>
    </location>
</feature>
<protein>
    <recommendedName>
        <fullName evidence="2">chitin synthase</fullName>
        <ecNumber evidence="2">2.4.1.16</ecNumber>
    </recommendedName>
</protein>
<sequence length="1110" mass="123571">MNPNSSGMYPPAPNYEEEPPAYGNYGETSSFLADHHDSSPRHSGPTMRLLPTSTGVDDDLSADVTTGAGYQYGDDYSDDGRKTIVEQLSSSSVTMIDPNLPRMTSPKRPRANGHYVAYRTHASGEYNRFYGYDGGSPSRATSSLGNAPTIPPPTESMVDMPQFSSRPASPLRAWSPTRAPDWTRPPAPSSVAGSHYERADLNGSPRPGTPSSRYGGSPRRPLPPAPLFSRPGATGQDTSIDIGDGNDDDDVFGGGGRTISRHEHRGSVRSFMSESTVITDEKDHMTKISLDEDDDATDVDPNMHYGPAPEKQSRRGVRDAQMSKKEVQLINGELILECKIPTILHSFLPRRDDREFTHMRYTAVTCDPDDFAQRGYKLRQQIGSTMRETELFICVTMYNEDEIHFTRTMHGVMRNISHFCARSKSRTWGKDGWKKIVVCIIADGRKKVHPRTLNALAALGVYQEGIAKNIVNKKQVTAHVYEYTTQVSLDSDLKFKGAEKGIVPCQVIFCLKEHNQKKLNSHRWFFNAFGRALQPNICILLDVGTKPEPTALYHLWKAFDQDSNVAGAAGEIKAGKGKNMMGLLNPLVASQNFEYKMSNILDKPLESVFGYITVLPGALSAYRFFALQNDADGNGPLNQYFKGETLHGKDADVFTANMYLAEDRILCWELVAKREERWVLKFVKSAVGETDVPDTVPEFISQRRRWLNGAFFAAVYSLVNGKQLWKTDHSLPRKILLQIEAVYQFLQILFTYFGLANFYLAFFFIAGSLSDPKIDPFGHNVGKYIFIILRYACILVMCLQFIISMGNRPQGAKKLYLSGIIVYSIIMVYTAFCSIYLVVLELMAKAGVGRKDLPVSDGLFINIVVSLLSTVGLYFYASFLYLDPWHMFTSSAQYFALLPSYICTLQVYAFCNTHDVTWGTKGDNTINTDLGAARIINGTTVEVEMPSEQLDIDSGYDAALRNLRDRLEVPEPGVSESQQQEDYYRAVRTYMVSVWMVANVILAMAVSEVYGIDSTGTNVYLAIILWSVAILAMIRVIGSTTYAILLVVQKIVEGKTKFEAGNIASANSATASHVSGSTVRYGGGTTFKDKMNETGWTIKRQVGKAMFWRK</sequence>
<dbReference type="CDD" id="cd04190">
    <property type="entry name" value="Chitin_synth_C"/>
    <property type="match status" value="1"/>
</dbReference>
<dbReference type="OMA" id="TTMRETE"/>
<dbReference type="eggNOG" id="KOG2571">
    <property type="taxonomic scope" value="Eukaryota"/>
</dbReference>
<evidence type="ECO:0000256" key="4">
    <source>
        <dbReference type="ARBA" id="ARBA00022676"/>
    </source>
</evidence>
<feature type="transmembrane region" description="Helical" evidence="11">
    <location>
        <begin position="781"/>
        <end position="803"/>
    </location>
</feature>
<name>A1C951_ASPCL</name>
<dbReference type="GO" id="GO:0005935">
    <property type="term" value="C:cellular bud neck"/>
    <property type="evidence" value="ECO:0007669"/>
    <property type="project" value="EnsemblFungi"/>
</dbReference>
<comment type="subcellular location">
    <subcellularLocation>
        <location evidence="1">Cell membrane</location>
        <topology evidence="1">Multi-pass membrane protein</topology>
    </subcellularLocation>
</comment>
<dbReference type="PANTHER" id="PTHR22914:SF38">
    <property type="entry name" value="CHITIN SYNTHASE 2"/>
    <property type="match status" value="1"/>
</dbReference>
<evidence type="ECO:0000259" key="12">
    <source>
        <dbReference type="Pfam" id="PF08407"/>
    </source>
</evidence>
<evidence type="ECO:0000256" key="8">
    <source>
        <dbReference type="ARBA" id="ARBA00023136"/>
    </source>
</evidence>
<evidence type="ECO:0000313" key="14">
    <source>
        <dbReference type="Proteomes" id="UP000006701"/>
    </source>
</evidence>
<dbReference type="GO" id="GO:0030428">
    <property type="term" value="C:cell septum"/>
    <property type="evidence" value="ECO:0007669"/>
    <property type="project" value="TreeGrafter"/>
</dbReference>
<organism evidence="13 14">
    <name type="scientific">Aspergillus clavatus (strain ATCC 1007 / CBS 513.65 / DSM 816 / NCTC 3887 / NRRL 1 / QM 1276 / 107)</name>
    <dbReference type="NCBI Taxonomy" id="344612"/>
    <lineage>
        <taxon>Eukaryota</taxon>
        <taxon>Fungi</taxon>
        <taxon>Dikarya</taxon>
        <taxon>Ascomycota</taxon>
        <taxon>Pezizomycotina</taxon>
        <taxon>Eurotiomycetes</taxon>
        <taxon>Eurotiomycetidae</taxon>
        <taxon>Eurotiales</taxon>
        <taxon>Aspergillaceae</taxon>
        <taxon>Aspergillus</taxon>
        <taxon>Aspergillus subgen. Fumigati</taxon>
    </lineage>
</organism>
<dbReference type="InterPro" id="IPR004835">
    <property type="entry name" value="Chitin_synth"/>
</dbReference>
<dbReference type="InterPro" id="IPR013616">
    <property type="entry name" value="Chitin_synth_N"/>
</dbReference>
<evidence type="ECO:0000256" key="6">
    <source>
        <dbReference type="ARBA" id="ARBA00022692"/>
    </source>
</evidence>
<evidence type="ECO:0000256" key="9">
    <source>
        <dbReference type="ARBA" id="ARBA00037976"/>
    </source>
</evidence>
<evidence type="ECO:0000256" key="5">
    <source>
        <dbReference type="ARBA" id="ARBA00022679"/>
    </source>
</evidence>
<evidence type="ECO:0000256" key="10">
    <source>
        <dbReference type="SAM" id="MobiDB-lite"/>
    </source>
</evidence>
<feature type="region of interest" description="Disordered" evidence="10">
    <location>
        <begin position="1"/>
        <end position="62"/>
    </location>
</feature>
<keyword evidence="6 11" id="KW-0812">Transmembrane</keyword>
<dbReference type="OrthoDB" id="26569at2759"/>
<dbReference type="GeneID" id="4706987"/>
<feature type="region of interest" description="Disordered" evidence="10">
    <location>
        <begin position="134"/>
        <end position="265"/>
    </location>
</feature>
<dbReference type="STRING" id="344612.A1C951"/>
<dbReference type="AlphaFoldDB" id="A1C951"/>
<comment type="similarity">
    <text evidence="9">Belongs to the chitin synthase family. Class II subfamily.</text>
</comment>
<gene>
    <name evidence="13" type="ORF">ACLA_054220</name>
</gene>
<keyword evidence="3" id="KW-1003">Cell membrane</keyword>
<dbReference type="Proteomes" id="UP000006701">
    <property type="component" value="Unassembled WGS sequence"/>
</dbReference>
<feature type="transmembrane region" description="Helical" evidence="11">
    <location>
        <begin position="987"/>
        <end position="1007"/>
    </location>
</feature>
<accession>A1C951</accession>
<dbReference type="VEuPathDB" id="FungiDB:ACLA_054220"/>
<dbReference type="GO" id="GO:0005886">
    <property type="term" value="C:plasma membrane"/>
    <property type="evidence" value="ECO:0007669"/>
    <property type="project" value="UniProtKB-SubCell"/>
</dbReference>